<organism evidence="4 5">
    <name type="scientific">Mycena pura</name>
    <dbReference type="NCBI Taxonomy" id="153505"/>
    <lineage>
        <taxon>Eukaryota</taxon>
        <taxon>Fungi</taxon>
        <taxon>Dikarya</taxon>
        <taxon>Basidiomycota</taxon>
        <taxon>Agaricomycotina</taxon>
        <taxon>Agaricomycetes</taxon>
        <taxon>Agaricomycetidae</taxon>
        <taxon>Agaricales</taxon>
        <taxon>Marasmiineae</taxon>
        <taxon>Mycenaceae</taxon>
        <taxon>Mycena</taxon>
    </lineage>
</organism>
<feature type="region of interest" description="Disordered" evidence="2">
    <location>
        <begin position="440"/>
        <end position="461"/>
    </location>
</feature>
<dbReference type="Proteomes" id="UP001219525">
    <property type="component" value="Unassembled WGS sequence"/>
</dbReference>
<accession>A0AAD6YCT4</accession>
<feature type="region of interest" description="Disordered" evidence="2">
    <location>
        <begin position="158"/>
        <end position="196"/>
    </location>
</feature>
<evidence type="ECO:0000256" key="2">
    <source>
        <dbReference type="SAM" id="MobiDB-lite"/>
    </source>
</evidence>
<keyword evidence="1" id="KW-0862">Zinc</keyword>
<sequence length="915" mass="105577">MANTDSENLAPTGTLTKCSNCSKTYHGSFKKCERCRQVDREYQKRKKDLKRRNTTADEEQSKRPKHAPRQADPHGDSDSYTNVEDSDVEDDAQVYTTHQNLFVALRTQAQTCAQRKIPLNFAGKFTIPLNPHESDKERVQLTSREVWKVTGFRFTVRDNPKSKHGHRTRYFCSQDETSKKAPKPSQNPTAKRRENPGMVRFQCHGRLTISSRRKDSATRIISVNIKHDVPHVAYYDVSLPAEAADIIRENMEWCTPSELVKRIQARFPSSTANQIGDAWRSMSEMFWKRDNDQLLSALKLLTEFSDEVDVFELQGVPEDVEILGWGMKQIAVRLASKIVEIAIDATYNTNARQLELYGVLAEYDNAGFPLVLRNKRKLALTAFGNCLRDTYGVNPEFAHTDKDMAEIGMLKAVWNPKINQCWWHVDDAISKRLKSAKLSTTPSGKWPSVSDHSDTFQTRSDTPQTPFIDVLFVPPGKDDPDEFEGGILELPSQSEETDNPSRLTFVLPPSQLPPSMPAAPRVDASGIPLLRIPVLHRPAGEDIQMGEEQEQEAKSTRRTFCGTVHRDPIRTMMKPQAFAHPLIPGYCHPSKEGIKYWAVKQAYDYCVEHDLREVWAYLWENWYRSGRWELWARSAHPTIPRLRTTMICESHWRRIKHDFLHHFHSPRIDLLVWILVTKLAPTYYRKLDNLFIDTGRYRELMSWRKTFKAEWRKAETRAVNEDKEDHVYRPDVTLWVCTCPAFLVNRFMICKHLVQKVHRVPTRFFQQAERNRTTPFWQHPDLIPLSADAVRSADEVARSTEAPTLHDGEALDDEDDDLIETDETWAARTATFDEELGDIIKTLKDFTLGLEYQTQFKERRIVDSIQRHGGGFLKLAQQCLEKERRANINRGAAPKTWENSSTMFYYPRPTGDRAT</sequence>
<dbReference type="PROSITE" id="PS50966">
    <property type="entry name" value="ZF_SWIM"/>
    <property type="match status" value="1"/>
</dbReference>
<feature type="compositionally biased region" description="Basic residues" evidence="2">
    <location>
        <begin position="43"/>
        <end position="53"/>
    </location>
</feature>
<keyword evidence="5" id="KW-1185">Reference proteome</keyword>
<keyword evidence="1" id="KW-0863">Zinc-finger</keyword>
<dbReference type="InterPro" id="IPR007527">
    <property type="entry name" value="Znf_SWIM"/>
</dbReference>
<evidence type="ECO:0000259" key="3">
    <source>
        <dbReference type="PROSITE" id="PS50966"/>
    </source>
</evidence>
<comment type="caution">
    <text evidence="4">The sequence shown here is derived from an EMBL/GenBank/DDBJ whole genome shotgun (WGS) entry which is preliminary data.</text>
</comment>
<gene>
    <name evidence="4" type="ORF">GGX14DRAFT_568581</name>
</gene>
<keyword evidence="1" id="KW-0479">Metal-binding</keyword>
<evidence type="ECO:0000313" key="5">
    <source>
        <dbReference type="Proteomes" id="UP001219525"/>
    </source>
</evidence>
<reference evidence="4" key="1">
    <citation type="submission" date="2023-03" db="EMBL/GenBank/DDBJ databases">
        <title>Massive genome expansion in bonnet fungi (Mycena s.s.) driven by repeated elements and novel gene families across ecological guilds.</title>
        <authorList>
            <consortium name="Lawrence Berkeley National Laboratory"/>
            <person name="Harder C.B."/>
            <person name="Miyauchi S."/>
            <person name="Viragh M."/>
            <person name="Kuo A."/>
            <person name="Thoen E."/>
            <person name="Andreopoulos B."/>
            <person name="Lu D."/>
            <person name="Skrede I."/>
            <person name="Drula E."/>
            <person name="Henrissat B."/>
            <person name="Morin E."/>
            <person name="Kohler A."/>
            <person name="Barry K."/>
            <person name="LaButti K."/>
            <person name="Morin E."/>
            <person name="Salamov A."/>
            <person name="Lipzen A."/>
            <person name="Mereny Z."/>
            <person name="Hegedus B."/>
            <person name="Baldrian P."/>
            <person name="Stursova M."/>
            <person name="Weitz H."/>
            <person name="Taylor A."/>
            <person name="Grigoriev I.V."/>
            <person name="Nagy L.G."/>
            <person name="Martin F."/>
            <person name="Kauserud H."/>
        </authorList>
    </citation>
    <scope>NUCLEOTIDE SEQUENCE</scope>
    <source>
        <strain evidence="4">9144</strain>
    </source>
</reference>
<evidence type="ECO:0000313" key="4">
    <source>
        <dbReference type="EMBL" id="KAJ7206122.1"/>
    </source>
</evidence>
<feature type="region of interest" description="Disordered" evidence="2">
    <location>
        <begin position="41"/>
        <end position="85"/>
    </location>
</feature>
<dbReference type="EMBL" id="JARJCW010000041">
    <property type="protein sequence ID" value="KAJ7206122.1"/>
    <property type="molecule type" value="Genomic_DNA"/>
</dbReference>
<evidence type="ECO:0000256" key="1">
    <source>
        <dbReference type="PROSITE-ProRule" id="PRU00325"/>
    </source>
</evidence>
<dbReference type="GO" id="GO:0008270">
    <property type="term" value="F:zinc ion binding"/>
    <property type="evidence" value="ECO:0007669"/>
    <property type="project" value="UniProtKB-KW"/>
</dbReference>
<feature type="domain" description="SWIM-type" evidence="3">
    <location>
        <begin position="728"/>
        <end position="761"/>
    </location>
</feature>
<name>A0AAD6YCT4_9AGAR</name>
<proteinExistence type="predicted"/>
<dbReference type="AlphaFoldDB" id="A0AAD6YCT4"/>
<protein>
    <recommendedName>
        <fullName evidence="3">SWIM-type domain-containing protein</fullName>
    </recommendedName>
</protein>